<dbReference type="InterPro" id="IPR007218">
    <property type="entry name" value="DNA_pol_delta_4"/>
</dbReference>
<gene>
    <name evidence="2" type="ORF">SCAR479_13390</name>
</gene>
<feature type="region of interest" description="Disordered" evidence="1">
    <location>
        <begin position="1"/>
        <end position="85"/>
    </location>
</feature>
<feature type="compositionally biased region" description="Low complexity" evidence="1">
    <location>
        <begin position="1"/>
        <end position="21"/>
    </location>
</feature>
<comment type="caution">
    <text evidence="2">The sequence shown here is derived from an EMBL/GenBank/DDBJ whole genome shotgun (WGS) entry which is preliminary data.</text>
</comment>
<dbReference type="Pfam" id="PF04081">
    <property type="entry name" value="DNA_pol_delta_4"/>
    <property type="match status" value="1"/>
</dbReference>
<dbReference type="EMBL" id="JARVKM010000106">
    <property type="protein sequence ID" value="KAK9769925.1"/>
    <property type="molecule type" value="Genomic_DNA"/>
</dbReference>
<evidence type="ECO:0000313" key="3">
    <source>
        <dbReference type="Proteomes" id="UP001465668"/>
    </source>
</evidence>
<evidence type="ECO:0000256" key="1">
    <source>
        <dbReference type="SAM" id="MobiDB-lite"/>
    </source>
</evidence>
<dbReference type="Proteomes" id="UP001465668">
    <property type="component" value="Unassembled WGS sequence"/>
</dbReference>
<evidence type="ECO:0000313" key="2">
    <source>
        <dbReference type="EMBL" id="KAK9769925.1"/>
    </source>
</evidence>
<accession>A0ABR2X887</accession>
<dbReference type="PANTHER" id="PTHR14303">
    <property type="entry name" value="DNA POLYMERASE DELTA SUBUNIT 4"/>
    <property type="match status" value="1"/>
</dbReference>
<sequence length="193" mass="21616">MPVTRRSSGGPRSSQASSRQSTLSFNHRVTKSVPKSAKKEISSTTPVKASPLSKQLFAEEDVEVDEPKVEPTSPEIEEPEEEKSAAELRAAKISDRQITSYWNKLEKERLAKRVHQEDLTLSEKVLRYFDVSSQYGPCVGISRMRRWQRADRLGLNPPAEVLAVLMKEEKKGTKGTETAHIDHILNSTSVDAD</sequence>
<protein>
    <submittedName>
        <fullName evidence="2">DNA polymerase delta subunit 4</fullName>
    </submittedName>
</protein>
<keyword evidence="3" id="KW-1185">Reference proteome</keyword>
<name>A0ABR2X887_9PEZI</name>
<proteinExistence type="predicted"/>
<reference evidence="2 3" key="1">
    <citation type="submission" date="2024-02" db="EMBL/GenBank/DDBJ databases">
        <title>First draft genome assembly of two strains of Seiridium cardinale.</title>
        <authorList>
            <person name="Emiliani G."/>
            <person name="Scali E."/>
        </authorList>
    </citation>
    <scope>NUCLEOTIDE SEQUENCE [LARGE SCALE GENOMIC DNA]</scope>
    <source>
        <strain evidence="2 3">BM-138-000479</strain>
    </source>
</reference>
<dbReference type="PANTHER" id="PTHR14303:SF0">
    <property type="entry name" value="DNA POLYMERASE DELTA SUBUNIT 4"/>
    <property type="match status" value="1"/>
</dbReference>
<organism evidence="2 3">
    <name type="scientific">Seiridium cardinale</name>
    <dbReference type="NCBI Taxonomy" id="138064"/>
    <lineage>
        <taxon>Eukaryota</taxon>
        <taxon>Fungi</taxon>
        <taxon>Dikarya</taxon>
        <taxon>Ascomycota</taxon>
        <taxon>Pezizomycotina</taxon>
        <taxon>Sordariomycetes</taxon>
        <taxon>Xylariomycetidae</taxon>
        <taxon>Amphisphaeriales</taxon>
        <taxon>Sporocadaceae</taxon>
        <taxon>Seiridium</taxon>
    </lineage>
</organism>